<organism evidence="4">
    <name type="scientific">Minutocellus polymorphus</name>
    <dbReference type="NCBI Taxonomy" id="265543"/>
    <lineage>
        <taxon>Eukaryota</taxon>
        <taxon>Sar</taxon>
        <taxon>Stramenopiles</taxon>
        <taxon>Ochrophyta</taxon>
        <taxon>Bacillariophyta</taxon>
        <taxon>Mediophyceae</taxon>
        <taxon>Cymatosirophycidae</taxon>
        <taxon>Cymatosirales</taxon>
        <taxon>Cymatosiraceae</taxon>
        <taxon>Minutocellus</taxon>
    </lineage>
</organism>
<feature type="transmembrane region" description="Helical" evidence="2">
    <location>
        <begin position="178"/>
        <end position="196"/>
    </location>
</feature>
<sequence length="359" mass="39764">MSEAGAEASDDLSGIGGFLFFVFIVHPATAWILRPGRFERRKSIMYAIAFLAGLAAIKTGIEYNSKGPNYYVRLGVSRDSNPLEIKRAYKKLSLQLHPDKNPSPNASDQFDSVKQAYDILMDLELRGVYNKFGSPGIASNKRFDETQFFVELAVFYLTWGMMVFVLTLGKKSGDARQWVFTGMIVMLVLEISIMTSQENPLPSWLFPQTTEYEAVWLMHSLFPAFMNGCRSLGAFLYVDLEAQTRHLLLALQEQNKDVLLVLRDVQIGVQSILANGSGGGNTSVGTRSSPSMASGNVSAPLLRATPTGKIREIQERLQSSNAHVVKAVSELNADGKSSSSFGFYAFILAYVLFSFLFNR</sequence>
<dbReference type="PROSITE" id="PS50076">
    <property type="entry name" value="DNAJ_2"/>
    <property type="match status" value="1"/>
</dbReference>
<feature type="transmembrane region" description="Helical" evidence="2">
    <location>
        <begin position="12"/>
        <end position="32"/>
    </location>
</feature>
<gene>
    <name evidence="4" type="ORF">MPOL1434_LOCUS1086</name>
    <name evidence="5" type="ORF">MPOL1434_LOCUS1087</name>
</gene>
<dbReference type="SUPFAM" id="SSF46565">
    <property type="entry name" value="Chaperone J-domain"/>
    <property type="match status" value="1"/>
</dbReference>
<evidence type="ECO:0000256" key="2">
    <source>
        <dbReference type="SAM" id="Phobius"/>
    </source>
</evidence>
<dbReference type="GO" id="GO:0036503">
    <property type="term" value="P:ERAD pathway"/>
    <property type="evidence" value="ECO:0007669"/>
    <property type="project" value="TreeGrafter"/>
</dbReference>
<dbReference type="GO" id="GO:0051787">
    <property type="term" value="F:misfolded protein binding"/>
    <property type="evidence" value="ECO:0007669"/>
    <property type="project" value="TreeGrafter"/>
</dbReference>
<evidence type="ECO:0000313" key="4">
    <source>
        <dbReference type="EMBL" id="CAD8360732.1"/>
    </source>
</evidence>
<dbReference type="PRINTS" id="PR00625">
    <property type="entry name" value="JDOMAIN"/>
</dbReference>
<dbReference type="AlphaFoldDB" id="A0A6U0IH11"/>
<dbReference type="InterPro" id="IPR036869">
    <property type="entry name" value="J_dom_sf"/>
</dbReference>
<dbReference type="GO" id="GO:0005783">
    <property type="term" value="C:endoplasmic reticulum"/>
    <property type="evidence" value="ECO:0007669"/>
    <property type="project" value="TreeGrafter"/>
</dbReference>
<keyword evidence="2" id="KW-0812">Transmembrane</keyword>
<name>A0A6U0IH11_9STRA</name>
<reference evidence="4" key="1">
    <citation type="submission" date="2021-01" db="EMBL/GenBank/DDBJ databases">
        <authorList>
            <person name="Corre E."/>
            <person name="Pelletier E."/>
            <person name="Niang G."/>
            <person name="Scheremetjew M."/>
            <person name="Finn R."/>
            <person name="Kale V."/>
            <person name="Holt S."/>
            <person name="Cochrane G."/>
            <person name="Meng A."/>
            <person name="Brown T."/>
            <person name="Cohen L."/>
        </authorList>
    </citation>
    <scope>NUCLEOTIDE SEQUENCE</scope>
    <source>
        <strain evidence="4">CCMP3303</strain>
    </source>
</reference>
<dbReference type="InterPro" id="IPR051948">
    <property type="entry name" value="Hsp70_co-chaperone_J-domain"/>
</dbReference>
<dbReference type="EMBL" id="HBEJ01001852">
    <property type="protein sequence ID" value="CAD8360734.1"/>
    <property type="molecule type" value="Transcribed_RNA"/>
</dbReference>
<feature type="transmembrane region" description="Helical" evidence="2">
    <location>
        <begin position="148"/>
        <end position="166"/>
    </location>
</feature>
<evidence type="ECO:0000313" key="5">
    <source>
        <dbReference type="EMBL" id="CAD8360734.1"/>
    </source>
</evidence>
<feature type="transmembrane region" description="Helical" evidence="2">
    <location>
        <begin position="341"/>
        <end position="357"/>
    </location>
</feature>
<evidence type="ECO:0000256" key="1">
    <source>
        <dbReference type="ARBA" id="ARBA00023186"/>
    </source>
</evidence>
<dbReference type="SMART" id="SM00271">
    <property type="entry name" value="DnaJ"/>
    <property type="match status" value="1"/>
</dbReference>
<dbReference type="CDD" id="cd06257">
    <property type="entry name" value="DnaJ"/>
    <property type="match status" value="1"/>
</dbReference>
<evidence type="ECO:0000259" key="3">
    <source>
        <dbReference type="PROSITE" id="PS50076"/>
    </source>
</evidence>
<dbReference type="PANTHER" id="PTHR44360:SF1">
    <property type="entry name" value="DNAJ HOMOLOG SUBFAMILY B MEMBER 9"/>
    <property type="match status" value="1"/>
</dbReference>
<keyword evidence="2" id="KW-0472">Membrane</keyword>
<keyword evidence="2" id="KW-1133">Transmembrane helix</keyword>
<dbReference type="GO" id="GO:0051087">
    <property type="term" value="F:protein-folding chaperone binding"/>
    <property type="evidence" value="ECO:0007669"/>
    <property type="project" value="TreeGrafter"/>
</dbReference>
<protein>
    <recommendedName>
        <fullName evidence="3">J domain-containing protein</fullName>
    </recommendedName>
</protein>
<feature type="transmembrane region" description="Helical" evidence="2">
    <location>
        <begin position="44"/>
        <end position="61"/>
    </location>
</feature>
<dbReference type="PROSITE" id="PS00636">
    <property type="entry name" value="DNAJ_1"/>
    <property type="match status" value="1"/>
</dbReference>
<dbReference type="Pfam" id="PF00226">
    <property type="entry name" value="DnaJ"/>
    <property type="match status" value="1"/>
</dbReference>
<proteinExistence type="predicted"/>
<dbReference type="InterPro" id="IPR018253">
    <property type="entry name" value="DnaJ_domain_CS"/>
</dbReference>
<feature type="domain" description="J" evidence="3">
    <location>
        <begin position="69"/>
        <end position="133"/>
    </location>
</feature>
<keyword evidence="1" id="KW-0143">Chaperone</keyword>
<dbReference type="InterPro" id="IPR001623">
    <property type="entry name" value="DnaJ_domain"/>
</dbReference>
<dbReference type="EMBL" id="HBEJ01001851">
    <property type="protein sequence ID" value="CAD8360732.1"/>
    <property type="molecule type" value="Transcribed_RNA"/>
</dbReference>
<dbReference type="PANTHER" id="PTHR44360">
    <property type="entry name" value="DNAJ HOMOLOG SUBFAMILY B MEMBER 9"/>
    <property type="match status" value="1"/>
</dbReference>
<accession>A0A6U0IH11</accession>
<dbReference type="Gene3D" id="1.10.287.110">
    <property type="entry name" value="DnaJ domain"/>
    <property type="match status" value="1"/>
</dbReference>